<gene>
    <name evidence="13" type="ORF">BDZ90DRAFT_231156</name>
</gene>
<comment type="similarity">
    <text evidence="2">Belongs to the GTP cyclohydrolase I family.</text>
</comment>
<dbReference type="PANTHER" id="PTHR11109:SF7">
    <property type="entry name" value="GTP CYCLOHYDROLASE 1"/>
    <property type="match status" value="1"/>
</dbReference>
<organism evidence="13 14">
    <name type="scientific">Jaminaea rosea</name>
    <dbReference type="NCBI Taxonomy" id="1569628"/>
    <lineage>
        <taxon>Eukaryota</taxon>
        <taxon>Fungi</taxon>
        <taxon>Dikarya</taxon>
        <taxon>Basidiomycota</taxon>
        <taxon>Ustilaginomycotina</taxon>
        <taxon>Exobasidiomycetes</taxon>
        <taxon>Microstromatales</taxon>
        <taxon>Microstromatales incertae sedis</taxon>
        <taxon>Jaminaea</taxon>
    </lineage>
</organism>
<evidence type="ECO:0000256" key="10">
    <source>
        <dbReference type="ARBA" id="ARBA00055676"/>
    </source>
</evidence>
<keyword evidence="6 13" id="KW-0378">Hydrolase</keyword>
<evidence type="ECO:0000256" key="2">
    <source>
        <dbReference type="ARBA" id="ARBA00008085"/>
    </source>
</evidence>
<evidence type="ECO:0000256" key="6">
    <source>
        <dbReference type="ARBA" id="ARBA00022801"/>
    </source>
</evidence>
<dbReference type="Proteomes" id="UP000245884">
    <property type="component" value="Unassembled WGS sequence"/>
</dbReference>
<dbReference type="Pfam" id="PF01227">
    <property type="entry name" value="GTP_cyclohydroI"/>
    <property type="match status" value="1"/>
</dbReference>
<dbReference type="GO" id="GO:0046656">
    <property type="term" value="P:folic acid biosynthetic process"/>
    <property type="evidence" value="ECO:0007669"/>
    <property type="project" value="UniProtKB-KW"/>
</dbReference>
<evidence type="ECO:0000256" key="9">
    <source>
        <dbReference type="ARBA" id="ARBA00030854"/>
    </source>
</evidence>
<reference evidence="13 14" key="1">
    <citation type="journal article" date="2018" name="Mol. Biol. Evol.">
        <title>Broad Genomic Sampling Reveals a Smut Pathogenic Ancestry of the Fungal Clade Ustilaginomycotina.</title>
        <authorList>
            <person name="Kijpornyongpan T."/>
            <person name="Mondo S.J."/>
            <person name="Barry K."/>
            <person name="Sandor L."/>
            <person name="Lee J."/>
            <person name="Lipzen A."/>
            <person name="Pangilinan J."/>
            <person name="LaButti K."/>
            <person name="Hainaut M."/>
            <person name="Henrissat B."/>
            <person name="Grigoriev I.V."/>
            <person name="Spatafora J.W."/>
            <person name="Aime M.C."/>
        </authorList>
    </citation>
    <scope>NUCLEOTIDE SEQUENCE [LARGE SCALE GENOMIC DNA]</scope>
    <source>
        <strain evidence="13 14">MCA 5214</strain>
    </source>
</reference>
<dbReference type="FunFam" id="1.10.286.10:FF:000003">
    <property type="entry name" value="GTP cyclohydrolase 1"/>
    <property type="match status" value="1"/>
</dbReference>
<keyword evidence="14" id="KW-1185">Reference proteome</keyword>
<dbReference type="InterPro" id="IPR018234">
    <property type="entry name" value="GTP_CycHdrlase_I_CS"/>
</dbReference>
<dbReference type="EC" id="3.5.4.16" evidence="3"/>
<dbReference type="SUPFAM" id="SSF55620">
    <property type="entry name" value="Tetrahydrobiopterin biosynthesis enzymes-like"/>
    <property type="match status" value="1"/>
</dbReference>
<dbReference type="InterPro" id="IPR043133">
    <property type="entry name" value="GTP-CH-I_C/QueF"/>
</dbReference>
<evidence type="ECO:0000256" key="8">
    <source>
        <dbReference type="ARBA" id="ARBA00023134"/>
    </source>
</evidence>
<dbReference type="RefSeq" id="XP_025363768.1">
    <property type="nucleotide sequence ID" value="XM_025505742.1"/>
</dbReference>
<name>A0A316UV18_9BASI</name>
<evidence type="ECO:0000256" key="4">
    <source>
        <dbReference type="ARBA" id="ARBA00017272"/>
    </source>
</evidence>
<dbReference type="NCBIfam" id="TIGR00063">
    <property type="entry name" value="folE"/>
    <property type="match status" value="1"/>
</dbReference>
<feature type="region of interest" description="Disordered" evidence="11">
    <location>
        <begin position="1"/>
        <end position="38"/>
    </location>
</feature>
<sequence length="480" mass="51149">MAHNQGDVADSGAEQSPSSAPSSSSGAAASSEDSPASFATGHELFNSLFANAMDRAGLTGDDLRGGSSSGSGSSLNGRQMPMQQRQPQPSASQAPRRPQQPRRPANHGEEMERFVANSTRHIGNSARSSGTQSTAANSNKNDPEASISERLASTHLSKGSSAIASSSANPLDAPSDSETEEADPSINGMQSSTGSLPRRGVAAGSESSNVSRRSSSSRTALSREAAMEFAKLRGGGLGTPTGEKTFIGAFGGPHANDASSAIASGTMTPVMDKDGLGWPAKKTLDRLHYTPEQAAANQARLAGAVRTVLECLGEDPDREGLKATPDRYAKALLWMTRGYEERLSDVIANAIFDEEHDEMVIVRDIEISSLCEHHLVPFKGKIHIGYIPNRLVIGLSKLARIAETFARRLQVQERFTKQVALALDEALRPRGVAVVVECEHMCMVMRGVQKVGSSTVTSCMLGSFRDRQKTRQEFLDLIRK</sequence>
<comment type="pathway">
    <text evidence="1">Cofactor biosynthesis; 7,8-dihydroneopterin triphosphate biosynthesis; 7,8-dihydroneopterin triphosphate from GTP: step 1/1.</text>
</comment>
<dbReference type="OrthoDB" id="4966at2759"/>
<comment type="function">
    <text evidence="10">GTP cyclohydrolase 1 is the first enzyme in the biosynthetic pathway leading to folic acid.</text>
</comment>
<evidence type="ECO:0000259" key="12">
    <source>
        <dbReference type="Pfam" id="PF01227"/>
    </source>
</evidence>
<dbReference type="STRING" id="1569628.A0A316UV18"/>
<dbReference type="GO" id="GO:0006729">
    <property type="term" value="P:tetrahydrobiopterin biosynthetic process"/>
    <property type="evidence" value="ECO:0007669"/>
    <property type="project" value="TreeGrafter"/>
</dbReference>
<feature type="compositionally biased region" description="Low complexity" evidence="11">
    <location>
        <begin position="11"/>
        <end position="37"/>
    </location>
</feature>
<evidence type="ECO:0000256" key="5">
    <source>
        <dbReference type="ARBA" id="ARBA00022741"/>
    </source>
</evidence>
<accession>A0A316UV18</accession>
<proteinExistence type="inferred from homology"/>
<evidence type="ECO:0000256" key="7">
    <source>
        <dbReference type="ARBA" id="ARBA00022909"/>
    </source>
</evidence>
<dbReference type="GO" id="GO:0005525">
    <property type="term" value="F:GTP binding"/>
    <property type="evidence" value="ECO:0007669"/>
    <property type="project" value="UniProtKB-KW"/>
</dbReference>
<feature type="compositionally biased region" description="Polar residues" evidence="11">
    <location>
        <begin position="116"/>
        <end position="140"/>
    </location>
</feature>
<evidence type="ECO:0000256" key="11">
    <source>
        <dbReference type="SAM" id="MobiDB-lite"/>
    </source>
</evidence>
<dbReference type="EMBL" id="KZ819664">
    <property type="protein sequence ID" value="PWN29156.1"/>
    <property type="molecule type" value="Genomic_DNA"/>
</dbReference>
<keyword evidence="7" id="KW-0289">Folate biosynthesis</keyword>
<dbReference type="NCBIfam" id="NF006826">
    <property type="entry name" value="PRK09347.1-3"/>
    <property type="match status" value="1"/>
</dbReference>
<dbReference type="NCBIfam" id="NF006825">
    <property type="entry name" value="PRK09347.1-2"/>
    <property type="match status" value="1"/>
</dbReference>
<dbReference type="HAMAP" id="MF_00223">
    <property type="entry name" value="FolE"/>
    <property type="match status" value="1"/>
</dbReference>
<dbReference type="Gene3D" id="1.10.286.10">
    <property type="match status" value="1"/>
</dbReference>
<dbReference type="InterPro" id="IPR043134">
    <property type="entry name" value="GTP-CH-I_N"/>
</dbReference>
<feature type="compositionally biased region" description="Low complexity" evidence="11">
    <location>
        <begin position="70"/>
        <end position="97"/>
    </location>
</feature>
<dbReference type="GO" id="GO:0003934">
    <property type="term" value="F:GTP cyclohydrolase I activity"/>
    <property type="evidence" value="ECO:0007669"/>
    <property type="project" value="UniProtKB-EC"/>
</dbReference>
<dbReference type="GO" id="GO:0046654">
    <property type="term" value="P:tetrahydrofolate biosynthetic process"/>
    <property type="evidence" value="ECO:0007669"/>
    <property type="project" value="InterPro"/>
</dbReference>
<dbReference type="FunFam" id="3.30.1130.10:FF:000012">
    <property type="entry name" value="GTP cyclohydrolase 1"/>
    <property type="match status" value="1"/>
</dbReference>
<dbReference type="GO" id="GO:0005737">
    <property type="term" value="C:cytoplasm"/>
    <property type="evidence" value="ECO:0007669"/>
    <property type="project" value="TreeGrafter"/>
</dbReference>
<dbReference type="InterPro" id="IPR020602">
    <property type="entry name" value="GTP_CycHdrlase_I_dom"/>
</dbReference>
<protein>
    <recommendedName>
        <fullName evidence="4">GTP cyclohydrolase 1</fullName>
        <ecNumber evidence="3">3.5.4.16</ecNumber>
    </recommendedName>
    <alternativeName>
        <fullName evidence="9">GTP cyclohydrolase I</fullName>
    </alternativeName>
</protein>
<dbReference type="UniPathway" id="UPA00848">
    <property type="reaction ID" value="UER00151"/>
</dbReference>
<dbReference type="GeneID" id="37027565"/>
<feature type="domain" description="GTP cyclohydrolase I" evidence="12">
    <location>
        <begin position="303"/>
        <end position="479"/>
    </location>
</feature>
<evidence type="ECO:0000313" key="14">
    <source>
        <dbReference type="Proteomes" id="UP000245884"/>
    </source>
</evidence>
<dbReference type="PROSITE" id="PS00859">
    <property type="entry name" value="GTP_CYCLOHYDROL_1_1"/>
    <property type="match status" value="1"/>
</dbReference>
<dbReference type="PANTHER" id="PTHR11109">
    <property type="entry name" value="GTP CYCLOHYDROLASE I"/>
    <property type="match status" value="1"/>
</dbReference>
<dbReference type="GO" id="GO:0008270">
    <property type="term" value="F:zinc ion binding"/>
    <property type="evidence" value="ECO:0007669"/>
    <property type="project" value="TreeGrafter"/>
</dbReference>
<feature type="compositionally biased region" description="Low complexity" evidence="11">
    <location>
        <begin position="205"/>
        <end position="222"/>
    </location>
</feature>
<feature type="region of interest" description="Disordered" evidence="11">
    <location>
        <begin position="57"/>
        <end position="222"/>
    </location>
</feature>
<evidence type="ECO:0000256" key="3">
    <source>
        <dbReference type="ARBA" id="ARBA00012715"/>
    </source>
</evidence>
<dbReference type="AlphaFoldDB" id="A0A316UV18"/>
<evidence type="ECO:0000256" key="1">
    <source>
        <dbReference type="ARBA" id="ARBA00005080"/>
    </source>
</evidence>
<dbReference type="CDD" id="cd00642">
    <property type="entry name" value="GTP_cyclohydro1"/>
    <property type="match status" value="1"/>
</dbReference>
<dbReference type="Gene3D" id="3.30.1130.10">
    <property type="match status" value="1"/>
</dbReference>
<keyword evidence="5" id="KW-0547">Nucleotide-binding</keyword>
<dbReference type="InterPro" id="IPR001474">
    <property type="entry name" value="GTP_CycHdrlase_I"/>
</dbReference>
<evidence type="ECO:0000313" key="13">
    <source>
        <dbReference type="EMBL" id="PWN29156.1"/>
    </source>
</evidence>
<keyword evidence="8" id="KW-0342">GTP-binding</keyword>